<dbReference type="CDD" id="cd04893">
    <property type="entry name" value="ACT_GcvR_1"/>
    <property type="match status" value="1"/>
</dbReference>
<keyword evidence="1" id="KW-0804">Transcription</keyword>
<dbReference type="AlphaFoldDB" id="Q7MIL1"/>
<dbReference type="PIRSF" id="PIRSF028103">
    <property type="entry name" value="GcvR"/>
    <property type="match status" value="1"/>
</dbReference>
<dbReference type="Gene3D" id="3.30.70.260">
    <property type="match status" value="2"/>
</dbReference>
<evidence type="ECO:0000259" key="2">
    <source>
        <dbReference type="PROSITE" id="PS51671"/>
    </source>
</evidence>
<evidence type="ECO:0000313" key="4">
    <source>
        <dbReference type="Proteomes" id="UP000002675"/>
    </source>
</evidence>
<comment type="subcellular location">
    <subcellularLocation>
        <location evidence="1">Cytoplasm</location>
    </subcellularLocation>
</comment>
<keyword evidence="1" id="KW-0963">Cytoplasm</keyword>
<name>Q7MIL1_VIBVY</name>
<protein>
    <recommendedName>
        <fullName evidence="1">Glycine cleavage system transcriptional repressor</fullName>
    </recommendedName>
</protein>
<evidence type="ECO:0000256" key="1">
    <source>
        <dbReference type="PIRNR" id="PIRNR028103"/>
    </source>
</evidence>
<evidence type="ECO:0000313" key="3">
    <source>
        <dbReference type="EMBL" id="BAC95269.1"/>
    </source>
</evidence>
<dbReference type="EMBL" id="BA000037">
    <property type="protein sequence ID" value="BAC95269.1"/>
    <property type="molecule type" value="Genomic_DNA"/>
</dbReference>
<dbReference type="GO" id="GO:0006355">
    <property type="term" value="P:regulation of DNA-templated transcription"/>
    <property type="evidence" value="ECO:0007669"/>
    <property type="project" value="UniProtKB-UniRule"/>
</dbReference>
<dbReference type="KEGG" id="vvy:VV2505"/>
<dbReference type="FunFam" id="3.30.70.260:FF:000005">
    <property type="entry name" value="Glycine cleavage system transcriptional repressor"/>
    <property type="match status" value="1"/>
</dbReference>
<dbReference type="PROSITE" id="PS51671">
    <property type="entry name" value="ACT"/>
    <property type="match status" value="1"/>
</dbReference>
<keyword evidence="1" id="KW-0678">Repressor</keyword>
<dbReference type="InterPro" id="IPR016867">
    <property type="entry name" value="GcvR"/>
</dbReference>
<dbReference type="Pfam" id="PF13740">
    <property type="entry name" value="ACT_6"/>
    <property type="match status" value="1"/>
</dbReference>
<dbReference type="PANTHER" id="PTHR34875">
    <property type="entry name" value="UPF0237 PROTEIN MJ1558"/>
    <property type="match status" value="1"/>
</dbReference>
<reference evidence="3 4" key="1">
    <citation type="journal article" date="2003" name="Genome Res.">
        <title>Comparative genome analysis of Vibrio vulnificus, a marine pathogen.</title>
        <authorList>
            <person name="Chen C.Y."/>
            <person name="Wu K.M."/>
            <person name="Chang Y.C."/>
            <person name="Chang C.H."/>
            <person name="Tsai H.C."/>
            <person name="Liao T.L."/>
            <person name="Liu Y.M."/>
            <person name="Chen H.J."/>
            <person name="Shen A.B."/>
            <person name="Li J.C."/>
            <person name="Su T.L."/>
            <person name="Shao C.P."/>
            <person name="Lee C.T."/>
            <person name="Hor L.I."/>
            <person name="Tsai S.F."/>
        </authorList>
    </citation>
    <scope>NUCLEOTIDE SEQUENCE [LARGE SCALE GENOMIC DNA]</scope>
    <source>
        <strain evidence="3 4">YJ016</strain>
    </source>
</reference>
<organism evidence="3 4">
    <name type="scientific">Vibrio vulnificus (strain YJ016)</name>
    <dbReference type="NCBI Taxonomy" id="196600"/>
    <lineage>
        <taxon>Bacteria</taxon>
        <taxon>Pseudomonadati</taxon>
        <taxon>Pseudomonadota</taxon>
        <taxon>Gammaproteobacteria</taxon>
        <taxon>Vibrionales</taxon>
        <taxon>Vibrionaceae</taxon>
        <taxon>Vibrio</taxon>
    </lineage>
</organism>
<accession>Q7MIL1</accession>
<dbReference type="InterPro" id="IPR045865">
    <property type="entry name" value="ACT-like_dom_sf"/>
</dbReference>
<dbReference type="PANTHER" id="PTHR34875:SF5">
    <property type="entry name" value="GLYCINE CLEAVAGE SYSTEM TRANSCRIPTIONAL REPRESSOR"/>
    <property type="match status" value="1"/>
</dbReference>
<proteinExistence type="predicted"/>
<dbReference type="eggNOG" id="COG2716">
    <property type="taxonomic scope" value="Bacteria"/>
</dbReference>
<dbReference type="InterPro" id="IPR002912">
    <property type="entry name" value="ACT_dom"/>
</dbReference>
<dbReference type="STRING" id="672.VV93_v1c22070"/>
<gene>
    <name evidence="3" type="ordered locus">VV2505</name>
</gene>
<dbReference type="GO" id="GO:0005737">
    <property type="term" value="C:cytoplasm"/>
    <property type="evidence" value="ECO:0007669"/>
    <property type="project" value="UniProtKB-SubCell"/>
</dbReference>
<dbReference type="Proteomes" id="UP000002675">
    <property type="component" value="Chromosome I"/>
</dbReference>
<sequence>MLPSGKNKIHNKSESMTQHLVITAMGTDRPGICNQVVQLVTRAGCNIIDSRIAIFGNEFTLIMLLSGNTNGVTRVETTLPLLGQEHDLITIMKRTSAHHPTTNCYTIEVFVESDDRVGLTEKFTQFFAEKQIGLSALSAQTIDKATVQMEQDQFHIAITAHVQNESNLMQIQEDFNDLCRSLNVQGTLNFIKNTL</sequence>
<dbReference type="InterPro" id="IPR050990">
    <property type="entry name" value="UPF0237/GcvR_regulator"/>
</dbReference>
<feature type="domain" description="ACT" evidence="2">
    <location>
        <begin position="108"/>
        <end position="189"/>
    </location>
</feature>
<dbReference type="SUPFAM" id="SSF55021">
    <property type="entry name" value="ACT-like"/>
    <property type="match status" value="2"/>
</dbReference>
<dbReference type="HOGENOM" id="CLU_095322_0_1_6"/>